<evidence type="ECO:0000313" key="2">
    <source>
        <dbReference type="Proteomes" id="UP000010433"/>
    </source>
</evidence>
<keyword evidence="2" id="KW-1185">Reference proteome</keyword>
<sequence>MYQLLLVFRCLPVYVNMQNTGYRKSLNLLFKEVKALKIRV</sequence>
<protein>
    <submittedName>
        <fullName evidence="1">Uncharacterized protein</fullName>
    </submittedName>
</protein>
<evidence type="ECO:0000313" key="1">
    <source>
        <dbReference type="EMBL" id="EKX98461.1"/>
    </source>
</evidence>
<name>L1N5J8_9BACT</name>
<dbReference type="AlphaFoldDB" id="L1N5J8"/>
<comment type="caution">
    <text evidence="1">The sequence shown here is derived from an EMBL/GenBank/DDBJ whole genome shotgun (WGS) entry which is preliminary data.</text>
</comment>
<proteinExistence type="predicted"/>
<gene>
    <name evidence="1" type="ORF">HMPREF9151_01990</name>
</gene>
<accession>L1N5J8</accession>
<dbReference type="Proteomes" id="UP000010433">
    <property type="component" value="Unassembled WGS sequence"/>
</dbReference>
<organism evidence="1 2">
    <name type="scientific">Hoylesella saccharolytica F0055</name>
    <dbReference type="NCBI Taxonomy" id="1127699"/>
    <lineage>
        <taxon>Bacteria</taxon>
        <taxon>Pseudomonadati</taxon>
        <taxon>Bacteroidota</taxon>
        <taxon>Bacteroidia</taxon>
        <taxon>Bacteroidales</taxon>
        <taxon>Prevotellaceae</taxon>
        <taxon>Hoylesella</taxon>
    </lineage>
</organism>
<reference evidence="1 2" key="1">
    <citation type="submission" date="2012-05" db="EMBL/GenBank/DDBJ databases">
        <authorList>
            <person name="Weinstock G."/>
            <person name="Sodergren E."/>
            <person name="Lobos E.A."/>
            <person name="Fulton L."/>
            <person name="Fulton R."/>
            <person name="Courtney L."/>
            <person name="Fronick C."/>
            <person name="O'Laughlin M."/>
            <person name="Godfrey J."/>
            <person name="Wilson R.M."/>
            <person name="Miner T."/>
            <person name="Farmer C."/>
            <person name="Delehaunty K."/>
            <person name="Cordes M."/>
            <person name="Minx P."/>
            <person name="Tomlinson C."/>
            <person name="Chen J."/>
            <person name="Wollam A."/>
            <person name="Pepin K.H."/>
            <person name="Bhonagiri V."/>
            <person name="Zhang X."/>
            <person name="Suruliraj S."/>
            <person name="Warren W."/>
            <person name="Mitreva M."/>
            <person name="Mardis E.R."/>
            <person name="Wilson R.K."/>
        </authorList>
    </citation>
    <scope>NUCLEOTIDE SEQUENCE [LARGE SCALE GENOMIC DNA]</scope>
    <source>
        <strain evidence="1 2">F0055</strain>
    </source>
</reference>
<dbReference type="HOGENOM" id="CLU_3294522_0_0_10"/>
<dbReference type="EMBL" id="AMEP01000113">
    <property type="protein sequence ID" value="EKX98461.1"/>
    <property type="molecule type" value="Genomic_DNA"/>
</dbReference>